<evidence type="ECO:0000313" key="3">
    <source>
        <dbReference type="EMBL" id="KAA1130391.1"/>
    </source>
</evidence>
<evidence type="ECO:0000313" key="5">
    <source>
        <dbReference type="Proteomes" id="UP000324748"/>
    </source>
</evidence>
<gene>
    <name evidence="1" type="ORF">PGT21_005068</name>
    <name evidence="2" type="ORF">PGT21_005215</name>
    <name evidence="3" type="ORF">PGTUg99_010392</name>
    <name evidence="4" type="ORF">PGTUg99_015915</name>
</gene>
<protein>
    <submittedName>
        <fullName evidence="3">Uncharacterized protein</fullName>
    </submittedName>
</protein>
<sequence>MGTLPLTFAIVLQPPQGPLSCVLRKVWRVMSLFVRRAQCQAMPQGKFSLNIKKLQRLSSPITNHGTPTDADQCKAL</sequence>
<dbReference type="EMBL" id="VSWC01000029">
    <property type="protein sequence ID" value="KAA1107178.1"/>
    <property type="molecule type" value="Genomic_DNA"/>
</dbReference>
<evidence type="ECO:0000313" key="2">
    <source>
        <dbReference type="EMBL" id="KAA1116224.1"/>
    </source>
</evidence>
<evidence type="ECO:0000313" key="6">
    <source>
        <dbReference type="Proteomes" id="UP000325313"/>
    </source>
</evidence>
<evidence type="ECO:0000313" key="4">
    <source>
        <dbReference type="EMBL" id="KAA1137274.1"/>
    </source>
</evidence>
<dbReference type="Proteomes" id="UP000324748">
    <property type="component" value="Unassembled WGS sequence"/>
</dbReference>
<accession>A0A5B0RWM1</accession>
<dbReference type="AlphaFoldDB" id="A0A5B0RWM1"/>
<dbReference type="EMBL" id="VSWC01000003">
    <property type="protein sequence ID" value="KAA1116224.1"/>
    <property type="molecule type" value="Genomic_DNA"/>
</dbReference>
<dbReference type="Proteomes" id="UP000325313">
    <property type="component" value="Unassembled WGS sequence"/>
</dbReference>
<evidence type="ECO:0000313" key="1">
    <source>
        <dbReference type="EMBL" id="KAA1107178.1"/>
    </source>
</evidence>
<name>A0A5B0RWM1_PUCGR</name>
<organism evidence="3 6">
    <name type="scientific">Puccinia graminis f. sp. tritici</name>
    <dbReference type="NCBI Taxonomy" id="56615"/>
    <lineage>
        <taxon>Eukaryota</taxon>
        <taxon>Fungi</taxon>
        <taxon>Dikarya</taxon>
        <taxon>Basidiomycota</taxon>
        <taxon>Pucciniomycotina</taxon>
        <taxon>Pucciniomycetes</taxon>
        <taxon>Pucciniales</taxon>
        <taxon>Pucciniaceae</taxon>
        <taxon>Puccinia</taxon>
    </lineage>
</organism>
<proteinExistence type="predicted"/>
<reference evidence="5 6" key="1">
    <citation type="submission" date="2019-05" db="EMBL/GenBank/DDBJ databases">
        <title>Emergence of the Ug99 lineage of the wheat stem rust pathogen through somatic hybridization.</title>
        <authorList>
            <person name="Li F."/>
            <person name="Upadhyaya N.M."/>
            <person name="Sperschneider J."/>
            <person name="Matny O."/>
            <person name="Nguyen-Phuc H."/>
            <person name="Mago R."/>
            <person name="Raley C."/>
            <person name="Miller M.E."/>
            <person name="Silverstein K.A.T."/>
            <person name="Henningsen E."/>
            <person name="Hirsch C.D."/>
            <person name="Visser B."/>
            <person name="Pretorius Z.A."/>
            <person name="Steffenson B.J."/>
            <person name="Schwessinger B."/>
            <person name="Dodds P.N."/>
            <person name="Figueroa M."/>
        </authorList>
    </citation>
    <scope>NUCLEOTIDE SEQUENCE [LARGE SCALE GENOMIC DNA]</scope>
    <source>
        <strain evidence="1">21-0</strain>
        <strain evidence="3 6">Ug99</strain>
    </source>
</reference>
<dbReference type="EMBL" id="VDEP01000010">
    <property type="protein sequence ID" value="KAA1137274.1"/>
    <property type="molecule type" value="Genomic_DNA"/>
</dbReference>
<keyword evidence="5" id="KW-1185">Reference proteome</keyword>
<dbReference type="EMBL" id="VDEP01000109">
    <property type="protein sequence ID" value="KAA1130391.1"/>
    <property type="molecule type" value="Genomic_DNA"/>
</dbReference>
<comment type="caution">
    <text evidence="3">The sequence shown here is derived from an EMBL/GenBank/DDBJ whole genome shotgun (WGS) entry which is preliminary data.</text>
</comment>